<name>A0A5M8P3K4_9BACT</name>
<sequence>MKKIVFICLVFSLNAALSCFAGKKYYVKPDGIPGLAGTSWNWASNDLHAMIEKSVAGDTVFVAAGTYSGGFLMKDGVIVMGGYTANNSQPTERYPIMETTDPAKQSILNGGGVQRPLTLLAPFSIATTWNGFVIQNGNPSPEFKKGSVIYSNTDSRIIAVLYKYNPDTKQGMMVSTKEVKKQWGGHEKEVPGLSIIPNRDSAKNDFAGANHTESILSAFGDQSVDFSQENYPLNGNYAAYWCDTLTIGGYSNWFLPSPGELQEVYDADIKLLLKNLGKNLDYPYWTSSHAGNKLAWAYCFGNGYVHPALKYVSYQVSAIHSFTLPEHPDGIYFAGGGAFLCKNGILENCMVKNNVSSSKGGGVYVGSGARLINCVVEGNNAPEGKEIYYEPVTGIISPLANDDTKLSVYPNPVKAGSNLTISGSEKEDATYQLIHIATGRIMSKGTLHSGKNTIPASGQPGIYLLLLRSGNKSYQTKLIIN</sequence>
<evidence type="ECO:0000256" key="1">
    <source>
        <dbReference type="SAM" id="SignalP"/>
    </source>
</evidence>
<dbReference type="InterPro" id="IPR012334">
    <property type="entry name" value="Pectin_lyas_fold"/>
</dbReference>
<comment type="caution">
    <text evidence="2">The sequence shown here is derived from an EMBL/GenBank/DDBJ whole genome shotgun (WGS) entry which is preliminary data.</text>
</comment>
<organism evidence="2 3">
    <name type="scientific">Candidatus Ordinivivax streblomastigis</name>
    <dbReference type="NCBI Taxonomy" id="2540710"/>
    <lineage>
        <taxon>Bacteria</taxon>
        <taxon>Pseudomonadati</taxon>
        <taxon>Bacteroidota</taxon>
        <taxon>Bacteroidia</taxon>
        <taxon>Bacteroidales</taxon>
        <taxon>Candidatus Ordinivivax</taxon>
    </lineage>
</organism>
<reference evidence="2 3" key="1">
    <citation type="submission" date="2019-03" db="EMBL/GenBank/DDBJ databases">
        <title>Single cell metagenomics reveals metabolic interactions within the superorganism composed of flagellate Streblomastix strix and complex community of Bacteroidetes bacteria on its surface.</title>
        <authorList>
            <person name="Treitli S.C."/>
            <person name="Kolisko M."/>
            <person name="Husnik F."/>
            <person name="Keeling P."/>
            <person name="Hampl V."/>
        </authorList>
    </citation>
    <scope>NUCLEOTIDE SEQUENCE [LARGE SCALE GENOMIC DNA]</scope>
    <source>
        <strain evidence="2">St1</strain>
    </source>
</reference>
<proteinExistence type="predicted"/>
<dbReference type="PROSITE" id="PS51257">
    <property type="entry name" value="PROKAR_LIPOPROTEIN"/>
    <property type="match status" value="1"/>
</dbReference>
<evidence type="ECO:0000313" key="3">
    <source>
        <dbReference type="Proteomes" id="UP000324575"/>
    </source>
</evidence>
<dbReference type="SUPFAM" id="SSF51126">
    <property type="entry name" value="Pectin lyase-like"/>
    <property type="match status" value="1"/>
</dbReference>
<accession>A0A5M8P3K4</accession>
<keyword evidence="1" id="KW-0732">Signal</keyword>
<dbReference type="InterPro" id="IPR026444">
    <property type="entry name" value="Secre_tail"/>
</dbReference>
<dbReference type="AlphaFoldDB" id="A0A5M8P3K4"/>
<feature type="signal peptide" evidence="1">
    <location>
        <begin position="1"/>
        <end position="21"/>
    </location>
</feature>
<dbReference type="NCBIfam" id="TIGR04183">
    <property type="entry name" value="Por_Secre_tail"/>
    <property type="match status" value="1"/>
</dbReference>
<evidence type="ECO:0000313" key="2">
    <source>
        <dbReference type="EMBL" id="KAA6303067.1"/>
    </source>
</evidence>
<dbReference type="Proteomes" id="UP000324575">
    <property type="component" value="Unassembled WGS sequence"/>
</dbReference>
<dbReference type="EMBL" id="SNRX01000003">
    <property type="protein sequence ID" value="KAA6303067.1"/>
    <property type="molecule type" value="Genomic_DNA"/>
</dbReference>
<protein>
    <recommendedName>
        <fullName evidence="4">T9SS type A sorting domain-containing protein</fullName>
    </recommendedName>
</protein>
<evidence type="ECO:0008006" key="4">
    <source>
        <dbReference type="Google" id="ProtNLM"/>
    </source>
</evidence>
<dbReference type="InterPro" id="IPR011050">
    <property type="entry name" value="Pectin_lyase_fold/virulence"/>
</dbReference>
<gene>
    <name evidence="2" type="ORF">EZS26_000670</name>
</gene>
<dbReference type="Gene3D" id="2.160.20.10">
    <property type="entry name" value="Single-stranded right-handed beta-helix, Pectin lyase-like"/>
    <property type="match status" value="1"/>
</dbReference>
<feature type="chain" id="PRO_5024326907" description="T9SS type A sorting domain-containing protein" evidence="1">
    <location>
        <begin position="22"/>
        <end position="481"/>
    </location>
</feature>